<protein>
    <recommendedName>
        <fullName evidence="6">DUF922 domain-containing protein</fullName>
    </recommendedName>
</protein>
<evidence type="ECO:0008006" key="6">
    <source>
        <dbReference type="Google" id="ProtNLM"/>
    </source>
</evidence>
<feature type="chain" id="PRO_5015900351" description="DUF922 domain-containing protein" evidence="1">
    <location>
        <begin position="21"/>
        <end position="361"/>
    </location>
</feature>
<dbReference type="AlphaFoldDB" id="A0A2W7R6A4"/>
<evidence type="ECO:0000313" key="3">
    <source>
        <dbReference type="EMBL" id="TXD76735.1"/>
    </source>
</evidence>
<accession>A0A2W7R6A4</accession>
<dbReference type="InterPro" id="IPR010321">
    <property type="entry name" value="DUF922"/>
</dbReference>
<gene>
    <name evidence="3" type="ORF">ESW18_15340</name>
    <name evidence="2" type="ORF">LV84_02968</name>
</gene>
<evidence type="ECO:0000313" key="5">
    <source>
        <dbReference type="Proteomes" id="UP000321927"/>
    </source>
</evidence>
<keyword evidence="1" id="KW-0732">Signal</keyword>
<feature type="signal peptide" evidence="1">
    <location>
        <begin position="1"/>
        <end position="20"/>
    </location>
</feature>
<dbReference type="Proteomes" id="UP000249115">
    <property type="component" value="Unassembled WGS sequence"/>
</dbReference>
<reference evidence="3 5" key="2">
    <citation type="submission" date="2019-08" db="EMBL/GenBank/DDBJ databases">
        <title>Genome of Algoriphagus ratkowskyi IC026.</title>
        <authorList>
            <person name="Bowman J.P."/>
        </authorList>
    </citation>
    <scope>NUCLEOTIDE SEQUENCE [LARGE SCALE GENOMIC DNA]</scope>
    <source>
        <strain evidence="3 5">IC026</strain>
    </source>
</reference>
<evidence type="ECO:0000313" key="2">
    <source>
        <dbReference type="EMBL" id="PZX53860.1"/>
    </source>
</evidence>
<evidence type="ECO:0000256" key="1">
    <source>
        <dbReference type="SAM" id="SignalP"/>
    </source>
</evidence>
<sequence length="361" mass="41768">MKLSLISLFCLLISLSYSQGQEVILKLTPSTKPVHNKDYQFEEVLDTRLKKTIGQIYDSDRNKRNASFNGKLAQQALTLYQSRINPTPNPSFKFQVKIYKLEMKEIYQAAQRGYKGEVQLSLGFYLVDENKLINLVDFTSKAEYGRPANQMQNVEISIQNLFENSWEYFDEWLNTQYSSNRLLAKSVRLNILDIKRKSTKDTVFYDPKRPLTWADFTEAPPNKSAFNATIFSSLSIAGNASIHNGEIVQNIEVKVYMLPGQSWVKSANDYANNHEQRHFDLTRIAADRMIQRLKSVEFEPKLFEATLNDIYLDAYREMNRFQDAYDDQTNNGINKGIQSDWNQAIRKALLGDMESLDELLK</sequence>
<keyword evidence="5" id="KW-1185">Reference proteome</keyword>
<evidence type="ECO:0000313" key="4">
    <source>
        <dbReference type="Proteomes" id="UP000249115"/>
    </source>
</evidence>
<dbReference type="OrthoDB" id="5431540at2"/>
<reference evidence="2 4" key="1">
    <citation type="submission" date="2018-06" db="EMBL/GenBank/DDBJ databases">
        <title>Genomic Encyclopedia of Archaeal and Bacterial Type Strains, Phase II (KMG-II): from individual species to whole genera.</title>
        <authorList>
            <person name="Goeker M."/>
        </authorList>
    </citation>
    <scope>NUCLEOTIDE SEQUENCE [LARGE SCALE GENOMIC DNA]</scope>
    <source>
        <strain evidence="2 4">DSM 22686</strain>
    </source>
</reference>
<dbReference type="Pfam" id="PF06037">
    <property type="entry name" value="DUF922"/>
    <property type="match status" value="1"/>
</dbReference>
<name>A0A2W7R6A4_9BACT</name>
<dbReference type="Proteomes" id="UP000321927">
    <property type="component" value="Unassembled WGS sequence"/>
</dbReference>
<dbReference type="RefSeq" id="WP_086502267.1">
    <property type="nucleotide sequence ID" value="NZ_MSSV01000015.1"/>
</dbReference>
<comment type="caution">
    <text evidence="2">The sequence shown here is derived from an EMBL/GenBank/DDBJ whole genome shotgun (WGS) entry which is preliminary data.</text>
</comment>
<dbReference type="EMBL" id="VORV01000010">
    <property type="protein sequence ID" value="TXD76735.1"/>
    <property type="molecule type" value="Genomic_DNA"/>
</dbReference>
<proteinExistence type="predicted"/>
<organism evidence="2 4">
    <name type="scientific">Algoriphagus ratkowskyi</name>
    <dbReference type="NCBI Taxonomy" id="57028"/>
    <lineage>
        <taxon>Bacteria</taxon>
        <taxon>Pseudomonadati</taxon>
        <taxon>Bacteroidota</taxon>
        <taxon>Cytophagia</taxon>
        <taxon>Cytophagales</taxon>
        <taxon>Cyclobacteriaceae</taxon>
        <taxon>Algoriphagus</taxon>
    </lineage>
</organism>
<dbReference type="EMBL" id="QKZU01000011">
    <property type="protein sequence ID" value="PZX53860.1"/>
    <property type="molecule type" value="Genomic_DNA"/>
</dbReference>